<dbReference type="RefSeq" id="WP_011973255.1">
    <property type="nucleotide sequence ID" value="NC_009635.1"/>
</dbReference>
<evidence type="ECO:0000313" key="2">
    <source>
        <dbReference type="Proteomes" id="UP000001106"/>
    </source>
</evidence>
<organism evidence="1 2">
    <name type="scientific">Methanococcus aeolicus (strain ATCC BAA-1280 / DSM 17508 / OCM 812 / Nankai-3)</name>
    <dbReference type="NCBI Taxonomy" id="419665"/>
    <lineage>
        <taxon>Archaea</taxon>
        <taxon>Methanobacteriati</taxon>
        <taxon>Methanobacteriota</taxon>
        <taxon>Methanomada group</taxon>
        <taxon>Methanococci</taxon>
        <taxon>Methanococcales</taxon>
        <taxon>Methanococcaceae</taxon>
        <taxon>Methanococcus</taxon>
    </lineage>
</organism>
<proteinExistence type="predicted"/>
<name>A6UUF1_META3</name>
<evidence type="ECO:0000313" key="1">
    <source>
        <dbReference type="EMBL" id="ABR56123.1"/>
    </source>
</evidence>
<sequence>MEINPCDITVLTDREFKDFEIIKIFERYGCNYISFIPKNIKVKYYLEYGYKKEGDWKFNYFIDYKTIPKLVIAEDEIITNNERKKYIIPF</sequence>
<gene>
    <name evidence="1" type="ordered locus">Maeo_0538</name>
</gene>
<dbReference type="Proteomes" id="UP000001106">
    <property type="component" value="Chromosome"/>
</dbReference>
<reference evidence="1" key="1">
    <citation type="submission" date="2007-06" db="EMBL/GenBank/DDBJ databases">
        <title>Complete sequence of Methanococcus aeolicus Nankai-3.</title>
        <authorList>
            <consortium name="US DOE Joint Genome Institute"/>
            <person name="Copeland A."/>
            <person name="Lucas S."/>
            <person name="Lapidus A."/>
            <person name="Barry K."/>
            <person name="Glavina del Rio T."/>
            <person name="Dalin E."/>
            <person name="Tice H."/>
            <person name="Pitluck S."/>
            <person name="Chain P."/>
            <person name="Malfatti S."/>
            <person name="Shin M."/>
            <person name="Vergez L."/>
            <person name="Schmutz J."/>
            <person name="Larimer F."/>
            <person name="Land M."/>
            <person name="Hauser L."/>
            <person name="Kyrpides N."/>
            <person name="Lykidis A."/>
            <person name="Sieprawska-Lupa M."/>
            <person name="Whitman W.B."/>
            <person name="Richardson P."/>
        </authorList>
    </citation>
    <scope>NUCLEOTIDE SEQUENCE [LARGE SCALE GENOMIC DNA]</scope>
    <source>
        <strain evidence="1">Nankai-3</strain>
    </source>
</reference>
<dbReference type="EMBL" id="CP000743">
    <property type="protein sequence ID" value="ABR56123.1"/>
    <property type="molecule type" value="Genomic_DNA"/>
</dbReference>
<dbReference type="KEGG" id="mae:Maeo_0538"/>
<dbReference type="AlphaFoldDB" id="A6UUF1"/>
<accession>A6UUF1</accession>
<dbReference type="OrthoDB" id="66630at2157"/>
<keyword evidence="2" id="KW-1185">Reference proteome</keyword>
<dbReference type="GeneID" id="32154080"/>
<dbReference type="HOGENOM" id="CLU_2433816_0_0_2"/>
<protein>
    <submittedName>
        <fullName evidence="1">Uncharacterized protein</fullName>
    </submittedName>
</protein>